<keyword evidence="3" id="KW-1185">Reference proteome</keyword>
<dbReference type="EMBL" id="JAJNOC010000005">
    <property type="protein sequence ID" value="MCD2518016.1"/>
    <property type="molecule type" value="Genomic_DNA"/>
</dbReference>
<evidence type="ECO:0000313" key="3">
    <source>
        <dbReference type="Proteomes" id="UP001179361"/>
    </source>
</evidence>
<sequence>MHTLLRNAAITIGGTLLSSIAIAAPEQQAAAFMDIYSSHCLKYLHDFDGLRKHLDSSQQLPAEKAAMFLQGAKGNAWVVPSQHGQFVLVVHQDKNLCALYAKTVPAEATKALFEKAMSRAPAPFKSERKRNSSDKGADGVKSTVAYEWSTEQSARKPLFALTVTTSKSSVAQGVATAAIGH</sequence>
<evidence type="ECO:0000256" key="1">
    <source>
        <dbReference type="SAM" id="SignalP"/>
    </source>
</evidence>
<proteinExistence type="predicted"/>
<dbReference type="RefSeq" id="WP_231059302.1">
    <property type="nucleotide sequence ID" value="NZ_JAJNOC010000005.1"/>
</dbReference>
<comment type="caution">
    <text evidence="2">The sequence shown here is derived from an EMBL/GenBank/DDBJ whole genome shotgun (WGS) entry which is preliminary data.</text>
</comment>
<keyword evidence="1" id="KW-0732">Signal</keyword>
<dbReference type="NCBIfam" id="NF047650">
    <property type="entry name" value="lipo_NMCC_0638"/>
    <property type="match status" value="1"/>
</dbReference>
<accession>A0ABS8Q8D2</accession>
<reference evidence="2" key="1">
    <citation type="submission" date="2021-11" db="EMBL/GenBank/DDBJ databases">
        <title>The complete genome of Massilia sp sp. G4R7.</title>
        <authorList>
            <person name="Liu L."/>
            <person name="Yue J."/>
            <person name="Yuan J."/>
            <person name="Yang F."/>
            <person name="Li L."/>
        </authorList>
    </citation>
    <scope>NUCLEOTIDE SEQUENCE</scope>
    <source>
        <strain evidence="2">G4R7</strain>
    </source>
</reference>
<organism evidence="2 3">
    <name type="scientific">Massilia phyllostachyos</name>
    <dbReference type="NCBI Taxonomy" id="2898585"/>
    <lineage>
        <taxon>Bacteria</taxon>
        <taxon>Pseudomonadati</taxon>
        <taxon>Pseudomonadota</taxon>
        <taxon>Betaproteobacteria</taxon>
        <taxon>Burkholderiales</taxon>
        <taxon>Oxalobacteraceae</taxon>
        <taxon>Telluria group</taxon>
        <taxon>Massilia</taxon>
    </lineage>
</organism>
<name>A0ABS8Q8D2_9BURK</name>
<dbReference type="Proteomes" id="UP001179361">
    <property type="component" value="Unassembled WGS sequence"/>
</dbReference>
<protein>
    <submittedName>
        <fullName evidence="2">Uncharacterized protein</fullName>
    </submittedName>
</protein>
<feature type="signal peptide" evidence="1">
    <location>
        <begin position="1"/>
        <end position="23"/>
    </location>
</feature>
<gene>
    <name evidence="2" type="ORF">LQ564_17025</name>
</gene>
<feature type="chain" id="PRO_5046348377" evidence="1">
    <location>
        <begin position="24"/>
        <end position="181"/>
    </location>
</feature>
<evidence type="ECO:0000313" key="2">
    <source>
        <dbReference type="EMBL" id="MCD2518016.1"/>
    </source>
</evidence>